<evidence type="ECO:0008006" key="4">
    <source>
        <dbReference type="Google" id="ProtNLM"/>
    </source>
</evidence>
<dbReference type="EMBL" id="CP029480">
    <property type="protein sequence ID" value="AWV99390.1"/>
    <property type="molecule type" value="Genomic_DNA"/>
</dbReference>
<evidence type="ECO:0000256" key="1">
    <source>
        <dbReference type="SAM" id="Phobius"/>
    </source>
</evidence>
<gene>
    <name evidence="2" type="ORF">DJ013_14970</name>
</gene>
<dbReference type="OrthoDB" id="1524053at2"/>
<feature type="transmembrane region" description="Helical" evidence="1">
    <location>
        <begin position="119"/>
        <end position="137"/>
    </location>
</feature>
<keyword evidence="1" id="KW-0812">Transmembrane</keyword>
<feature type="transmembrane region" description="Helical" evidence="1">
    <location>
        <begin position="93"/>
        <end position="113"/>
    </location>
</feature>
<protein>
    <recommendedName>
        <fullName evidence="4">EamA domain-containing protein</fullName>
    </recommendedName>
</protein>
<feature type="transmembrane region" description="Helical" evidence="1">
    <location>
        <begin position="29"/>
        <end position="49"/>
    </location>
</feature>
<evidence type="ECO:0000313" key="3">
    <source>
        <dbReference type="Proteomes" id="UP000249873"/>
    </source>
</evidence>
<dbReference type="Proteomes" id="UP000249873">
    <property type="component" value="Chromosome"/>
</dbReference>
<feature type="transmembrane region" description="Helical" evidence="1">
    <location>
        <begin position="183"/>
        <end position="206"/>
    </location>
</feature>
<feature type="transmembrane region" description="Helical" evidence="1">
    <location>
        <begin position="275"/>
        <end position="293"/>
    </location>
</feature>
<feature type="transmembrane region" description="Helical" evidence="1">
    <location>
        <begin position="61"/>
        <end position="81"/>
    </location>
</feature>
<keyword evidence="1" id="KW-1133">Transmembrane helix</keyword>
<dbReference type="AlphaFoldDB" id="A0A2Z4GE06"/>
<dbReference type="Gene3D" id="1.10.3730.20">
    <property type="match status" value="1"/>
</dbReference>
<dbReference type="RefSeq" id="WP_111372759.1">
    <property type="nucleotide sequence ID" value="NZ_CP029480.1"/>
</dbReference>
<keyword evidence="1" id="KW-0472">Membrane</keyword>
<keyword evidence="3" id="KW-1185">Reference proteome</keyword>
<proteinExistence type="predicted"/>
<name>A0A2Z4GE06_9BACT</name>
<organism evidence="2 3">
    <name type="scientific">Arcticibacterium luteifluviistationis</name>
    <dbReference type="NCBI Taxonomy" id="1784714"/>
    <lineage>
        <taxon>Bacteria</taxon>
        <taxon>Pseudomonadati</taxon>
        <taxon>Bacteroidota</taxon>
        <taxon>Cytophagia</taxon>
        <taxon>Cytophagales</taxon>
        <taxon>Leadbetterellaceae</taxon>
        <taxon>Arcticibacterium</taxon>
    </lineage>
</organism>
<feature type="transmembrane region" description="Helical" evidence="1">
    <location>
        <begin position="247"/>
        <end position="268"/>
    </location>
</feature>
<dbReference type="InterPro" id="IPR037185">
    <property type="entry name" value="EmrE-like"/>
</dbReference>
<feature type="transmembrane region" description="Helical" evidence="1">
    <location>
        <begin position="149"/>
        <end position="171"/>
    </location>
</feature>
<feature type="transmembrane region" description="Helical" evidence="1">
    <location>
        <begin position="218"/>
        <end position="241"/>
    </location>
</feature>
<feature type="transmembrane region" description="Helical" evidence="1">
    <location>
        <begin position="6"/>
        <end position="22"/>
    </location>
</feature>
<dbReference type="SUPFAM" id="SSF103481">
    <property type="entry name" value="Multidrug resistance efflux transporter EmrE"/>
    <property type="match status" value="1"/>
</dbReference>
<dbReference type="KEGG" id="als:DJ013_14970"/>
<reference evidence="2 3" key="1">
    <citation type="submission" date="2018-05" db="EMBL/GenBank/DDBJ databases">
        <title>Complete genome sequence of Arcticibacterium luteifluviistationis SM1504T, a cytophagaceae bacterium isolated from Arctic surface seawater.</title>
        <authorList>
            <person name="Li Y."/>
            <person name="Qin Q.-L."/>
        </authorList>
    </citation>
    <scope>NUCLEOTIDE SEQUENCE [LARGE SCALE GENOMIC DNA]</scope>
    <source>
        <strain evidence="2 3">SM1504</strain>
    </source>
</reference>
<sequence>MIYLLSSILFSVLLLVNFRLFPKFGINTLHAISLNYIVCFATGMLLMPKGQSFALDLSQNWTWYCLALGVGFIITFVLSGLSTQKAGITITSLANNISLVIPVLVSLLVLDVGGKTFDVFNYLGLILAILAVGLATYQKSEHGLGSSLSSWYLPLGVFLMYGITNAAINYLNLAFIPNPELTIPVTLVMVLGAAIAGVILLSFSLIRNKEKWEWKNALAAVTLGVPNFLSFYLIFLALSSFGNSGAFVYPIYNIGVIVFSAAVAAIFFKEKLKQINRIGFVLALVALFLISYQEISSMF</sequence>
<evidence type="ECO:0000313" key="2">
    <source>
        <dbReference type="EMBL" id="AWV99390.1"/>
    </source>
</evidence>
<accession>A0A2Z4GE06</accession>